<feature type="compositionally biased region" description="Polar residues" evidence="1">
    <location>
        <begin position="8"/>
        <end position="18"/>
    </location>
</feature>
<dbReference type="EnsemblPlants" id="Kaladp0951s0001.1.v1.1">
    <property type="protein sequence ID" value="Kaladp0951s0001.1.v1.1.CDS.1"/>
    <property type="gene ID" value="Kaladp0951s0001.v1.1"/>
</dbReference>
<keyword evidence="3" id="KW-1185">Reference proteome</keyword>
<organism evidence="2 3">
    <name type="scientific">Kalanchoe fedtschenkoi</name>
    <name type="common">Lavender scallops</name>
    <name type="synonym">South American air plant</name>
    <dbReference type="NCBI Taxonomy" id="63787"/>
    <lineage>
        <taxon>Eukaryota</taxon>
        <taxon>Viridiplantae</taxon>
        <taxon>Streptophyta</taxon>
        <taxon>Embryophyta</taxon>
        <taxon>Tracheophyta</taxon>
        <taxon>Spermatophyta</taxon>
        <taxon>Magnoliopsida</taxon>
        <taxon>eudicotyledons</taxon>
        <taxon>Gunneridae</taxon>
        <taxon>Pentapetalae</taxon>
        <taxon>Saxifragales</taxon>
        <taxon>Crassulaceae</taxon>
        <taxon>Kalanchoe</taxon>
    </lineage>
</organism>
<evidence type="ECO:0000256" key="1">
    <source>
        <dbReference type="SAM" id="MobiDB-lite"/>
    </source>
</evidence>
<evidence type="ECO:0000313" key="3">
    <source>
        <dbReference type="Proteomes" id="UP000594263"/>
    </source>
</evidence>
<protein>
    <submittedName>
        <fullName evidence="2">Uncharacterized protein</fullName>
    </submittedName>
</protein>
<reference evidence="2" key="1">
    <citation type="submission" date="2021-01" db="UniProtKB">
        <authorList>
            <consortium name="EnsemblPlants"/>
        </authorList>
    </citation>
    <scope>IDENTIFICATION</scope>
</reference>
<evidence type="ECO:0000313" key="2">
    <source>
        <dbReference type="EnsemblPlants" id="Kaladp0951s0001.1.v1.1.CDS.1"/>
    </source>
</evidence>
<dbReference type="Proteomes" id="UP000594263">
    <property type="component" value="Unplaced"/>
</dbReference>
<feature type="region of interest" description="Disordered" evidence="1">
    <location>
        <begin position="1"/>
        <end position="20"/>
    </location>
</feature>
<dbReference type="AlphaFoldDB" id="A0A7N0VJ58"/>
<proteinExistence type="predicted"/>
<dbReference type="Gramene" id="Kaladp0951s0001.1.v1.1">
    <property type="protein sequence ID" value="Kaladp0951s0001.1.v1.1.CDS.1"/>
    <property type="gene ID" value="Kaladp0951s0001.v1.1"/>
</dbReference>
<accession>A0A7N0VJ58</accession>
<sequence length="76" mass="9205">MSKRESESITAHITQSYRPSHLEEKKANNLMHKLFYQCPTKKKHTMTNVLITAWHKFQLDTCDLSFEHPREERWNF</sequence>
<name>A0A7N0VJ58_KALFE</name>